<evidence type="ECO:0000256" key="2">
    <source>
        <dbReference type="ARBA" id="ARBA00022490"/>
    </source>
</evidence>
<feature type="compositionally biased region" description="Low complexity" evidence="4">
    <location>
        <begin position="789"/>
        <end position="801"/>
    </location>
</feature>
<keyword evidence="6" id="KW-1185">Reference proteome</keyword>
<dbReference type="GeneID" id="116285422"/>
<feature type="compositionally biased region" description="Polar residues" evidence="4">
    <location>
        <begin position="86"/>
        <end position="98"/>
    </location>
</feature>
<dbReference type="Proteomes" id="UP001652581">
    <property type="component" value="Chromosome 25"/>
</dbReference>
<evidence type="ECO:0000313" key="7">
    <source>
        <dbReference type="RefSeq" id="XP_072806050.1"/>
    </source>
</evidence>
<dbReference type="SMART" id="SM00243">
    <property type="entry name" value="GAS2"/>
    <property type="match status" value="1"/>
</dbReference>
<feature type="compositionally biased region" description="Polar residues" evidence="4">
    <location>
        <begin position="914"/>
        <end position="925"/>
    </location>
</feature>
<reference evidence="7" key="1">
    <citation type="submission" date="2025-08" db="UniProtKB">
        <authorList>
            <consortium name="RefSeq"/>
        </authorList>
    </citation>
    <scope>IDENTIFICATION</scope>
</reference>
<gene>
    <name evidence="7" type="primary">LOC116285422</name>
</gene>
<comment type="subcellular location">
    <subcellularLocation>
        <location evidence="1">Cytoplasm</location>
        <location evidence="1">Cytoskeleton</location>
    </subcellularLocation>
</comment>
<feature type="region of interest" description="Disordered" evidence="4">
    <location>
        <begin position="774"/>
        <end position="802"/>
    </location>
</feature>
<accession>A0ABM5CBM2</accession>
<feature type="region of interest" description="Disordered" evidence="4">
    <location>
        <begin position="174"/>
        <end position="202"/>
    </location>
</feature>
<evidence type="ECO:0000256" key="3">
    <source>
        <dbReference type="ARBA" id="ARBA00023212"/>
    </source>
</evidence>
<feature type="region of interest" description="Disordered" evidence="4">
    <location>
        <begin position="914"/>
        <end position="949"/>
    </location>
</feature>
<keyword evidence="3" id="KW-0206">Cytoskeleton</keyword>
<dbReference type="InterPro" id="IPR003108">
    <property type="entry name" value="GAR_dom"/>
</dbReference>
<protein>
    <submittedName>
        <fullName evidence="7">Uncharacterized protein isoform X1</fullName>
    </submittedName>
</protein>
<dbReference type="PROSITE" id="PS51460">
    <property type="entry name" value="GAR"/>
    <property type="match status" value="1"/>
</dbReference>
<dbReference type="Pfam" id="PF02187">
    <property type="entry name" value="GAS2"/>
    <property type="match status" value="1"/>
</dbReference>
<feature type="compositionally biased region" description="Basic and acidic residues" evidence="4">
    <location>
        <begin position="185"/>
        <end position="196"/>
    </location>
</feature>
<dbReference type="SUPFAM" id="SSF46966">
    <property type="entry name" value="Spectrin repeat"/>
    <property type="match status" value="1"/>
</dbReference>
<feature type="compositionally biased region" description="Basic and acidic residues" evidence="4">
    <location>
        <begin position="396"/>
        <end position="408"/>
    </location>
</feature>
<proteinExistence type="predicted"/>
<sequence>MSKIVHGAAGQCYCPRLGGAGLSQGLGPRRPMRKKDVHMDQVSGAGAPTRPLPMGGLEKTETPGARKRQPACPGLSAHPTQHFLMESSQGNSSTNPMEKTSLGRHPQGPWTLLAAGWKAWRSFRPHRDPWPLTSRWLWPSCGSRRYRVCGAGPGGPLAPASPPLSLRLSHWRTGKACRPSPGRQVGKDCRLGEGKAPRRGSAGGWARVAAPFAQSHAHTWQLLRHLLEERALQVELRLQEAQSPGQLRARWDGLVQRAEARWGLLEQLVPAARSFEAARSALLALLTPGEQLLAELWQDQLGPEGCKGAVQRLQGVCEGAAARTEGLERALEAGQRLAELLAEDEALLVRGQLQRLRERVRLTGEGAARARQKLLQDLGTESSDPSPLTSPAAQLEPKRAASEHRGLENREQLSAWLAPWTEAPGQAVVDTASIQEPNPPPGPAKPTGVTVEKMRGLAPEVGSGTPAVFRAEVELLGGCRSEAQEQDTRLKVARGPVELAASEEGLQPEGSWAQALQVFPWELWGEWTLSASLLWREPALPGRATGRGTCHLGLLLEPQGCRAMASSSTTERPRVLEGMAMLAAPHFAEELLTLPTRLSQAEPHGPKPGPVARGCGRHSHLLDQAGVVMMALLPGVLRPPSLHQDSECPSDLQVVQARGWGLEEWPVALGAAGLKPWTRAPGKALTLRDPGQGQPEDLRSRTVTRASLGGLLEDLSWRPPQGVGATRRGAGGTRTSGHDVGRGSHVQPPTACSVELARTRVSWPGGHAACNGLATGSTSPPPSRTLWTAASGPGSPEASSSHTAWPVWRMWTGTRTQVAKGRLRVQEASKPGPPPPVPAQVSRGALMVRVGGGWVALDEYLVKYDPGRVKGRTSQKIHERFLSWAVAPSLPAPAVVPEGLWASILCTTGSPLSRKTGSVLESETPSLPRPRLSRGTVSRKGPLRTPWLC</sequence>
<feature type="region of interest" description="Disordered" evidence="4">
    <location>
        <begin position="24"/>
        <end position="106"/>
    </location>
</feature>
<name>A0ABM5CBM2_VICPA</name>
<keyword evidence="2" id="KW-0963">Cytoplasm</keyword>
<feature type="domain" description="GAR" evidence="5">
    <location>
        <begin position="781"/>
        <end position="868"/>
    </location>
</feature>
<evidence type="ECO:0000256" key="1">
    <source>
        <dbReference type="ARBA" id="ARBA00004245"/>
    </source>
</evidence>
<dbReference type="Gene3D" id="3.30.920.20">
    <property type="entry name" value="Gas2-like domain"/>
    <property type="match status" value="1"/>
</dbReference>
<dbReference type="SUPFAM" id="SSF143575">
    <property type="entry name" value="GAS2 domain-like"/>
    <property type="match status" value="1"/>
</dbReference>
<evidence type="ECO:0000256" key="4">
    <source>
        <dbReference type="SAM" id="MobiDB-lite"/>
    </source>
</evidence>
<feature type="region of interest" description="Disordered" evidence="4">
    <location>
        <begin position="377"/>
        <end position="408"/>
    </location>
</feature>
<feature type="region of interest" description="Disordered" evidence="4">
    <location>
        <begin position="714"/>
        <end position="750"/>
    </location>
</feature>
<organism evidence="6 7">
    <name type="scientific">Vicugna pacos</name>
    <name type="common">Alpaca</name>
    <name type="synonym">Lama pacos</name>
    <dbReference type="NCBI Taxonomy" id="30538"/>
    <lineage>
        <taxon>Eukaryota</taxon>
        <taxon>Metazoa</taxon>
        <taxon>Chordata</taxon>
        <taxon>Craniata</taxon>
        <taxon>Vertebrata</taxon>
        <taxon>Euteleostomi</taxon>
        <taxon>Mammalia</taxon>
        <taxon>Eutheria</taxon>
        <taxon>Laurasiatheria</taxon>
        <taxon>Artiodactyla</taxon>
        <taxon>Tylopoda</taxon>
        <taxon>Camelidae</taxon>
        <taxon>Vicugna</taxon>
    </lineage>
</organism>
<dbReference type="RefSeq" id="XP_072806050.1">
    <property type="nucleotide sequence ID" value="XM_072949949.1"/>
</dbReference>
<dbReference type="InterPro" id="IPR036534">
    <property type="entry name" value="GAR_dom_sf"/>
</dbReference>
<feature type="compositionally biased region" description="Polar residues" evidence="4">
    <location>
        <begin position="379"/>
        <end position="392"/>
    </location>
</feature>
<evidence type="ECO:0000259" key="5">
    <source>
        <dbReference type="PROSITE" id="PS51460"/>
    </source>
</evidence>
<evidence type="ECO:0000313" key="6">
    <source>
        <dbReference type="Proteomes" id="UP001652581"/>
    </source>
</evidence>